<comment type="caution">
    <text evidence="5">The sequence shown here is derived from an EMBL/GenBank/DDBJ whole genome shotgun (WGS) entry which is preliminary data.</text>
</comment>
<proteinExistence type="predicted"/>
<sequence>MAKHNYIPSSLARGMVTKKTHIIGLILPDINNPFFPGIVRGAEDAASKYGYNIILCNTDDKEEKEIEHIQILKEKSVDGVIYTSTLENKGENIELFRKYKIPFVSMDRNGPIDEVPFISTDGEMGMYKLVEYLIQNGHTQIAYISGKKGMYGEYKRLRGYKKALSKYNIPIIDSLIRYGDYKISGGIKCMEELLEKNLKFTAVASENDLMAIGALEVLNNKGIRVPDEISVTGFDNIFLTKVTFPKITTVAQPTYEMGYNAVELLLKIINKEEIPSKQIILDTNLIIRNSVTKL</sequence>
<evidence type="ECO:0000259" key="4">
    <source>
        <dbReference type="Pfam" id="PF00532"/>
    </source>
</evidence>
<dbReference type="InterPro" id="IPR028082">
    <property type="entry name" value="Peripla_BP_I"/>
</dbReference>
<keyword evidence="3" id="KW-0804">Transcription</keyword>
<accession>A0A645C2C9</accession>
<feature type="domain" description="Periplasmic binding protein/LacI sugar binding" evidence="4">
    <location>
        <begin position="20"/>
        <end position="284"/>
    </location>
</feature>
<organism evidence="5">
    <name type="scientific">bioreactor metagenome</name>
    <dbReference type="NCBI Taxonomy" id="1076179"/>
    <lineage>
        <taxon>unclassified sequences</taxon>
        <taxon>metagenomes</taxon>
        <taxon>ecological metagenomes</taxon>
    </lineage>
</organism>
<dbReference type="GO" id="GO:0003700">
    <property type="term" value="F:DNA-binding transcription factor activity"/>
    <property type="evidence" value="ECO:0007669"/>
    <property type="project" value="TreeGrafter"/>
</dbReference>
<dbReference type="SUPFAM" id="SSF53822">
    <property type="entry name" value="Periplasmic binding protein-like I"/>
    <property type="match status" value="1"/>
</dbReference>
<evidence type="ECO:0000313" key="5">
    <source>
        <dbReference type="EMBL" id="MPM71769.1"/>
    </source>
</evidence>
<gene>
    <name evidence="5" type="primary">ccpA_41</name>
    <name evidence="5" type="ORF">SDC9_118740</name>
</gene>
<dbReference type="PANTHER" id="PTHR30146:SF109">
    <property type="entry name" value="HTH-TYPE TRANSCRIPTIONAL REGULATOR GALS"/>
    <property type="match status" value="1"/>
</dbReference>
<dbReference type="GO" id="GO:0000976">
    <property type="term" value="F:transcription cis-regulatory region binding"/>
    <property type="evidence" value="ECO:0007669"/>
    <property type="project" value="TreeGrafter"/>
</dbReference>
<dbReference type="InterPro" id="IPR001761">
    <property type="entry name" value="Peripla_BP/Lac1_sug-bd_dom"/>
</dbReference>
<dbReference type="AlphaFoldDB" id="A0A645C2C9"/>
<protein>
    <submittedName>
        <fullName evidence="5">Catabolite control protein A</fullName>
    </submittedName>
</protein>
<dbReference type="CDD" id="cd06267">
    <property type="entry name" value="PBP1_LacI_sugar_binding-like"/>
    <property type="match status" value="1"/>
</dbReference>
<dbReference type="EMBL" id="VSSQ01024322">
    <property type="protein sequence ID" value="MPM71769.1"/>
    <property type="molecule type" value="Genomic_DNA"/>
</dbReference>
<reference evidence="5" key="1">
    <citation type="submission" date="2019-08" db="EMBL/GenBank/DDBJ databases">
        <authorList>
            <person name="Kucharzyk K."/>
            <person name="Murdoch R.W."/>
            <person name="Higgins S."/>
            <person name="Loffler F."/>
        </authorList>
    </citation>
    <scope>NUCLEOTIDE SEQUENCE</scope>
</reference>
<evidence type="ECO:0000256" key="2">
    <source>
        <dbReference type="ARBA" id="ARBA00023125"/>
    </source>
</evidence>
<keyword evidence="2" id="KW-0238">DNA-binding</keyword>
<name>A0A645C2C9_9ZZZZ</name>
<dbReference type="Gene3D" id="3.40.50.2300">
    <property type="match status" value="2"/>
</dbReference>
<dbReference type="PANTHER" id="PTHR30146">
    <property type="entry name" value="LACI-RELATED TRANSCRIPTIONAL REPRESSOR"/>
    <property type="match status" value="1"/>
</dbReference>
<evidence type="ECO:0000256" key="3">
    <source>
        <dbReference type="ARBA" id="ARBA00023163"/>
    </source>
</evidence>
<dbReference type="Pfam" id="PF00532">
    <property type="entry name" value="Peripla_BP_1"/>
    <property type="match status" value="1"/>
</dbReference>
<keyword evidence="1" id="KW-0805">Transcription regulation</keyword>
<evidence type="ECO:0000256" key="1">
    <source>
        <dbReference type="ARBA" id="ARBA00023015"/>
    </source>
</evidence>